<dbReference type="Proteomes" id="UP001176941">
    <property type="component" value="Chromosome 3"/>
</dbReference>
<evidence type="ECO:0000313" key="2">
    <source>
        <dbReference type="EMBL" id="CAI9170937.1"/>
    </source>
</evidence>
<dbReference type="EMBL" id="OX459939">
    <property type="protein sequence ID" value="CAI9170937.1"/>
    <property type="molecule type" value="Genomic_DNA"/>
</dbReference>
<accession>A0ABN8ZDP3</accession>
<evidence type="ECO:0000256" key="1">
    <source>
        <dbReference type="SAM" id="MobiDB-lite"/>
    </source>
</evidence>
<organism evidence="2 3">
    <name type="scientific">Rangifer tarandus platyrhynchus</name>
    <name type="common">Svalbard reindeer</name>
    <dbReference type="NCBI Taxonomy" id="3082113"/>
    <lineage>
        <taxon>Eukaryota</taxon>
        <taxon>Metazoa</taxon>
        <taxon>Chordata</taxon>
        <taxon>Craniata</taxon>
        <taxon>Vertebrata</taxon>
        <taxon>Euteleostomi</taxon>
        <taxon>Mammalia</taxon>
        <taxon>Eutheria</taxon>
        <taxon>Laurasiatheria</taxon>
        <taxon>Artiodactyla</taxon>
        <taxon>Ruminantia</taxon>
        <taxon>Pecora</taxon>
        <taxon>Cervidae</taxon>
        <taxon>Odocoileinae</taxon>
        <taxon>Rangifer</taxon>
    </lineage>
</organism>
<sequence>MTGKQHSRTRRNTPRVSVPRKGPEWGKAEGLLTRPSLERLVQQPSPRIRVLSLPEPHPSGEKEDIRPPENNPTEDGPQAGHALWAIHLRAEGAIAHCKGRRLDLERLSQPVTPLGSGSCQSSSRAVVIRLTQTLSEAIGPGGEQRGEMQSGRLGVRTLGPLRSLLRELSSFTEDGVIRASGC</sequence>
<feature type="compositionally biased region" description="Basic residues" evidence="1">
    <location>
        <begin position="1"/>
        <end position="13"/>
    </location>
</feature>
<name>A0ABN8ZDP3_RANTA</name>
<proteinExistence type="predicted"/>
<feature type="compositionally biased region" description="Basic and acidic residues" evidence="1">
    <location>
        <begin position="58"/>
        <end position="67"/>
    </location>
</feature>
<evidence type="ECO:0000313" key="3">
    <source>
        <dbReference type="Proteomes" id="UP001176941"/>
    </source>
</evidence>
<protein>
    <submittedName>
        <fullName evidence="2">Uncharacterized protein</fullName>
    </submittedName>
</protein>
<feature type="region of interest" description="Disordered" evidence="1">
    <location>
        <begin position="1"/>
        <end position="78"/>
    </location>
</feature>
<reference evidence="2" key="1">
    <citation type="submission" date="2023-04" db="EMBL/GenBank/DDBJ databases">
        <authorList>
            <consortium name="ELIXIR-Norway"/>
        </authorList>
    </citation>
    <scope>NUCLEOTIDE SEQUENCE [LARGE SCALE GENOMIC DNA]</scope>
</reference>
<gene>
    <name evidence="2" type="ORF">MRATA1EN1_LOCUS19899</name>
</gene>
<keyword evidence="3" id="KW-1185">Reference proteome</keyword>